<gene>
    <name evidence="4" type="ORF">NSCI0253_LOCUS17943</name>
</gene>
<feature type="chain" id="PRO_5030851511" evidence="3">
    <location>
        <begin position="22"/>
        <end position="437"/>
    </location>
</feature>
<feature type="coiled-coil region" evidence="1">
    <location>
        <begin position="356"/>
        <end position="404"/>
    </location>
</feature>
<feature type="region of interest" description="Disordered" evidence="2">
    <location>
        <begin position="279"/>
        <end position="299"/>
    </location>
</feature>
<evidence type="ECO:0000256" key="2">
    <source>
        <dbReference type="SAM" id="MobiDB-lite"/>
    </source>
</evidence>
<reference evidence="4" key="1">
    <citation type="submission" date="2021-01" db="EMBL/GenBank/DDBJ databases">
        <authorList>
            <person name="Corre E."/>
            <person name="Pelletier E."/>
            <person name="Niang G."/>
            <person name="Scheremetjew M."/>
            <person name="Finn R."/>
            <person name="Kale V."/>
            <person name="Holt S."/>
            <person name="Cochrane G."/>
            <person name="Meng A."/>
            <person name="Brown T."/>
            <person name="Cohen L."/>
        </authorList>
    </citation>
    <scope>NUCLEOTIDE SEQUENCE</scope>
</reference>
<proteinExistence type="predicted"/>
<keyword evidence="1" id="KW-0175">Coiled coil</keyword>
<evidence type="ECO:0000256" key="1">
    <source>
        <dbReference type="SAM" id="Coils"/>
    </source>
</evidence>
<accession>A0A7S1A6K4</accession>
<feature type="region of interest" description="Disordered" evidence="2">
    <location>
        <begin position="211"/>
        <end position="238"/>
    </location>
</feature>
<evidence type="ECO:0000313" key="4">
    <source>
        <dbReference type="EMBL" id="CAD8843593.1"/>
    </source>
</evidence>
<feature type="signal peptide" evidence="3">
    <location>
        <begin position="1"/>
        <end position="21"/>
    </location>
</feature>
<feature type="compositionally biased region" description="Basic and acidic residues" evidence="2">
    <location>
        <begin position="229"/>
        <end position="238"/>
    </location>
</feature>
<name>A0A7S1A6K4_NOCSC</name>
<organism evidence="4">
    <name type="scientific">Noctiluca scintillans</name>
    <name type="common">Sea sparkle</name>
    <name type="synonym">Red tide dinoflagellate</name>
    <dbReference type="NCBI Taxonomy" id="2966"/>
    <lineage>
        <taxon>Eukaryota</taxon>
        <taxon>Sar</taxon>
        <taxon>Alveolata</taxon>
        <taxon>Dinophyceae</taxon>
        <taxon>Noctilucales</taxon>
        <taxon>Noctilucaceae</taxon>
        <taxon>Noctiluca</taxon>
    </lineage>
</organism>
<feature type="region of interest" description="Disordered" evidence="2">
    <location>
        <begin position="67"/>
        <end position="91"/>
    </location>
</feature>
<dbReference type="EMBL" id="HBFQ01025326">
    <property type="protein sequence ID" value="CAD8843593.1"/>
    <property type="molecule type" value="Transcribed_RNA"/>
</dbReference>
<sequence>MMKLVLLCVQYFAFFLPSGMGMRTYNGSQKMRRIEDLPTDVERQRYEAQQEAAAALESAATNQKDFLGRNSQDEDENVAVEKTNEGDSSPNVYERFASVDAEFHVQMDKVHSMKERGEEVSDEDQLKLRNLHDAAIAAQKDLDGAEQVSQGGHGEGSIVEHTAGTVESTIPEANLSSTPDDNDPVQMLAAASERFLKVDDEFRAMMEKVDAAKKRGEAESAEDQSQLRTLHDAAREGQHEIDRLKKLAAAKQANSADAKQIVATAKANFDDAQNKFQKLRKDADDAKARGDELDDTDKNDLKEAQEAARAAQQELSDLRNVVEGTNIRQQTEAVSENIEVVSDKVHDAGTQNANVLESAKTRLEREQNLAAKAKREAEEALDAVARAKDEAEALQKEAEEQALLWAAEKQRSHHADRKVKTAKKALQEHHKRMKKAA</sequence>
<keyword evidence="3" id="KW-0732">Signal</keyword>
<feature type="compositionally biased region" description="Basic residues" evidence="2">
    <location>
        <begin position="411"/>
        <end position="437"/>
    </location>
</feature>
<protein>
    <submittedName>
        <fullName evidence="4">Uncharacterized protein</fullName>
    </submittedName>
</protein>
<dbReference type="AlphaFoldDB" id="A0A7S1A6K4"/>
<evidence type="ECO:0000256" key="3">
    <source>
        <dbReference type="SAM" id="SignalP"/>
    </source>
</evidence>
<feature type="region of interest" description="Disordered" evidence="2">
    <location>
        <begin position="408"/>
        <end position="437"/>
    </location>
</feature>